<evidence type="ECO:0000313" key="2">
    <source>
        <dbReference type="EMBL" id="MEG3184560.1"/>
    </source>
</evidence>
<evidence type="ECO:0000259" key="1">
    <source>
        <dbReference type="Pfam" id="PF03235"/>
    </source>
</evidence>
<reference evidence="2 3" key="1">
    <citation type="journal article" date="2016" name="Int. J. Syst. Evol. Microbiol.">
        <title>Lysobacter erysipheiresistens sp. nov., an antagonist of powdery mildew, isolated from tobacco-cultivated soil.</title>
        <authorList>
            <person name="Xie B."/>
            <person name="Li T."/>
            <person name="Lin X."/>
            <person name="Wang C.J."/>
            <person name="Chen Y.J."/>
            <person name="Liu W.J."/>
            <person name="Zhao Z.W."/>
        </authorList>
    </citation>
    <scope>NUCLEOTIDE SEQUENCE [LARGE SCALE GENOMIC DNA]</scope>
    <source>
        <strain evidence="2 3">RS-LYSO-3</strain>
    </source>
</reference>
<accession>A0ABU7Z011</accession>
<proteinExistence type="predicted"/>
<gene>
    <name evidence="2" type="ORF">SNE34_11120</name>
</gene>
<evidence type="ECO:0000313" key="3">
    <source>
        <dbReference type="Proteomes" id="UP001355056"/>
    </source>
</evidence>
<sequence>MQKRDPKPEIQRLEELAMSVKAGDVKLPKFQRPFVWKRGDILKLLDSIYKGYPIGSLLMWNSSQRLTSERSIDGLELNSAEQISYPTNYLLDGQQRLTALCGALFWEGRDLGSQWNIHFDLEKEEFVYPKEPGLIHLFPLNRLINTSEFIRQCMKFEHHERGPIYMRNAERLLRAIKDYKIAVVKIGDMTVEEVAPIFERINSTGRKLTIVDLMVAATWSNGFDLNDVIQEIASVAEAANFGEVKDRIILRSISAATGGGINKEDIQRLRKYDAPQLLSASSDARRGVAHTIDFLNNRLGLRDFSRVPYAFQFTHLVEYFRLAGRADRQREDELVRWIWFTSVTRYFASANTGDISRDLDAIRAFANGASDRMYERGTIDITRFLFDKFNLRISTSISFTLLLSNMRPQLSVDGRAINDAYLDVKDSRLYAAVDPQLKSNIGQIIHPFADRPSAENFVHLGDHFIDERSRQHLVRGEIETFCDSRAQLIVAAIEDFTQCEARFTPLGRIEEQGDIFESIDDIEE</sequence>
<dbReference type="EMBL" id="JAXGFP010000005">
    <property type="protein sequence ID" value="MEG3184560.1"/>
    <property type="molecule type" value="Genomic_DNA"/>
</dbReference>
<comment type="caution">
    <text evidence="2">The sequence shown here is derived from an EMBL/GenBank/DDBJ whole genome shotgun (WGS) entry which is preliminary data.</text>
</comment>
<dbReference type="Pfam" id="PF03235">
    <property type="entry name" value="GmrSD_N"/>
    <property type="match status" value="1"/>
</dbReference>
<dbReference type="PANTHER" id="PTHR37292">
    <property type="entry name" value="VNG6097C"/>
    <property type="match status" value="1"/>
</dbReference>
<dbReference type="PANTHER" id="PTHR37292:SF2">
    <property type="entry name" value="DUF262 DOMAIN-CONTAINING PROTEIN"/>
    <property type="match status" value="1"/>
</dbReference>
<feature type="domain" description="GmrSD restriction endonucleases N-terminal" evidence="1">
    <location>
        <begin position="20"/>
        <end position="216"/>
    </location>
</feature>
<dbReference type="Proteomes" id="UP001355056">
    <property type="component" value="Unassembled WGS sequence"/>
</dbReference>
<name>A0ABU7Z011_9GAMM</name>
<keyword evidence="3" id="KW-1185">Reference proteome</keyword>
<dbReference type="InterPro" id="IPR004919">
    <property type="entry name" value="GmrSD_N"/>
</dbReference>
<dbReference type="RefSeq" id="WP_332617322.1">
    <property type="nucleotide sequence ID" value="NZ_JAXGFP010000005.1"/>
</dbReference>
<protein>
    <submittedName>
        <fullName evidence="2">DUF262 domain-containing protein</fullName>
    </submittedName>
</protein>
<organism evidence="2 3">
    <name type="scientific">Novilysobacter erysipheiresistens</name>
    <dbReference type="NCBI Taxonomy" id="1749332"/>
    <lineage>
        <taxon>Bacteria</taxon>
        <taxon>Pseudomonadati</taxon>
        <taxon>Pseudomonadota</taxon>
        <taxon>Gammaproteobacteria</taxon>
        <taxon>Lysobacterales</taxon>
        <taxon>Lysobacteraceae</taxon>
        <taxon>Novilysobacter</taxon>
    </lineage>
</organism>